<dbReference type="NCBIfam" id="TIGR02283">
    <property type="entry name" value="MltB_2"/>
    <property type="match status" value="1"/>
</dbReference>
<comment type="caution">
    <text evidence="3">The sequence shown here is derived from an EMBL/GenBank/DDBJ whole genome shotgun (WGS) entry which is preliminary data.</text>
</comment>
<dbReference type="Proteomes" id="UP000070299">
    <property type="component" value="Unassembled WGS sequence"/>
</dbReference>
<dbReference type="InterPro" id="IPR043426">
    <property type="entry name" value="MltB-like"/>
</dbReference>
<dbReference type="EMBL" id="LSNE01000006">
    <property type="protein sequence ID" value="KXI28671.1"/>
    <property type="molecule type" value="Genomic_DNA"/>
</dbReference>
<proteinExistence type="predicted"/>
<protein>
    <submittedName>
        <fullName evidence="3">Lytic transglycosylase</fullName>
    </submittedName>
</protein>
<evidence type="ECO:0000256" key="1">
    <source>
        <dbReference type="SAM" id="SignalP"/>
    </source>
</evidence>
<dbReference type="AlphaFoldDB" id="A0A136A0B8"/>
<sequence>MKKMFAWFLSMAWLVNTVVFAQDKPEFSEYVVMLKQEAVAQGFSASFVEQQFSDVQFHQKAVVADKNQPESKLTLDKYLGTRVPDWKVQKALKLMAEHQVELDKVEQQYGVQKRFIVALWANESNFGTYMGKYPVISSLATMAYEGRREDFFKKQLFAALTILQEGHISKEQFLGSWAGAMGQSQFIPTTFLAYAVDFDLDGKKDIWGNSSDVFASIANFLKSEGWNNDLTWGRQVVLLEGFDMALAGLGKTNKRSLAQWQSLGVRRYGGEDLPAIELQASLVAPDGVSGRIYLVYDNFDTLMKWNRSSYFGVSIGYLSDRIKKGS</sequence>
<dbReference type="Gene3D" id="1.10.8.350">
    <property type="entry name" value="Bacterial muramidase"/>
    <property type="match status" value="1"/>
</dbReference>
<dbReference type="FunFam" id="1.10.8.350:FF:000001">
    <property type="entry name" value="Lytic murein transglycosylase B"/>
    <property type="match status" value="1"/>
</dbReference>
<keyword evidence="4" id="KW-1185">Reference proteome</keyword>
<evidence type="ECO:0000313" key="3">
    <source>
        <dbReference type="EMBL" id="KXI28671.1"/>
    </source>
</evidence>
<organism evidence="3 4">
    <name type="scientific">Paraglaciecola hydrolytica</name>
    <dbReference type="NCBI Taxonomy" id="1799789"/>
    <lineage>
        <taxon>Bacteria</taxon>
        <taxon>Pseudomonadati</taxon>
        <taxon>Pseudomonadota</taxon>
        <taxon>Gammaproteobacteria</taxon>
        <taxon>Alteromonadales</taxon>
        <taxon>Alteromonadaceae</taxon>
        <taxon>Paraglaciecola</taxon>
    </lineage>
</organism>
<evidence type="ECO:0000259" key="2">
    <source>
        <dbReference type="Pfam" id="PF13406"/>
    </source>
</evidence>
<feature type="signal peptide" evidence="1">
    <location>
        <begin position="1"/>
        <end position="21"/>
    </location>
</feature>
<dbReference type="PANTHER" id="PTHR30163:SF8">
    <property type="entry name" value="LYTIC MUREIN TRANSGLYCOSYLASE"/>
    <property type="match status" value="1"/>
</dbReference>
<dbReference type="SUPFAM" id="SSF53955">
    <property type="entry name" value="Lysozyme-like"/>
    <property type="match status" value="1"/>
</dbReference>
<dbReference type="CDD" id="cd13399">
    <property type="entry name" value="Slt35-like"/>
    <property type="match status" value="1"/>
</dbReference>
<dbReference type="STRING" id="1799789.AX660_16480"/>
<dbReference type="OrthoDB" id="9772911at2"/>
<dbReference type="PANTHER" id="PTHR30163">
    <property type="entry name" value="MEMBRANE-BOUND LYTIC MUREIN TRANSGLYCOSYLASE B"/>
    <property type="match status" value="1"/>
</dbReference>
<feature type="chain" id="PRO_5007469501" evidence="1">
    <location>
        <begin position="22"/>
        <end position="326"/>
    </location>
</feature>
<gene>
    <name evidence="3" type="ORF">AX660_16480</name>
</gene>
<dbReference type="InterPro" id="IPR011970">
    <property type="entry name" value="MltB_2"/>
</dbReference>
<accession>A0A136A0B8</accession>
<dbReference type="Pfam" id="PF13406">
    <property type="entry name" value="SLT_2"/>
    <property type="match status" value="1"/>
</dbReference>
<keyword evidence="1" id="KW-0732">Signal</keyword>
<dbReference type="GO" id="GO:0009253">
    <property type="term" value="P:peptidoglycan catabolic process"/>
    <property type="evidence" value="ECO:0007669"/>
    <property type="project" value="TreeGrafter"/>
</dbReference>
<dbReference type="Gene3D" id="1.10.530.10">
    <property type="match status" value="1"/>
</dbReference>
<feature type="domain" description="Transglycosylase SLT" evidence="2">
    <location>
        <begin position="27"/>
        <end position="320"/>
    </location>
</feature>
<evidence type="ECO:0000313" key="4">
    <source>
        <dbReference type="Proteomes" id="UP000070299"/>
    </source>
</evidence>
<name>A0A136A0B8_9ALTE</name>
<dbReference type="InterPro" id="IPR023346">
    <property type="entry name" value="Lysozyme-like_dom_sf"/>
</dbReference>
<dbReference type="GO" id="GO:0008933">
    <property type="term" value="F:peptidoglycan lytic transglycosylase activity"/>
    <property type="evidence" value="ECO:0007669"/>
    <property type="project" value="TreeGrafter"/>
</dbReference>
<dbReference type="InterPro" id="IPR031304">
    <property type="entry name" value="SLT_2"/>
</dbReference>
<reference evidence="4" key="1">
    <citation type="submission" date="2016-02" db="EMBL/GenBank/DDBJ databases">
        <authorList>
            <person name="Schultz-Johansen M."/>
            <person name="Glaring M.A."/>
            <person name="Bech P.K."/>
            <person name="Stougaard P."/>
        </authorList>
    </citation>
    <scope>NUCLEOTIDE SEQUENCE [LARGE SCALE GENOMIC DNA]</scope>
    <source>
        <strain evidence="4">S66</strain>
    </source>
</reference>